<proteinExistence type="predicted"/>
<accession>A0ABT7L1R2</accession>
<evidence type="ECO:0000256" key="1">
    <source>
        <dbReference type="SAM" id="Coils"/>
    </source>
</evidence>
<keyword evidence="2" id="KW-1133">Transmembrane helix</keyword>
<organism evidence="3 4">
    <name type="scientific">Aquibacillus rhizosphaerae</name>
    <dbReference type="NCBI Taxonomy" id="3051431"/>
    <lineage>
        <taxon>Bacteria</taxon>
        <taxon>Bacillati</taxon>
        <taxon>Bacillota</taxon>
        <taxon>Bacilli</taxon>
        <taxon>Bacillales</taxon>
        <taxon>Bacillaceae</taxon>
        <taxon>Aquibacillus</taxon>
    </lineage>
</organism>
<comment type="caution">
    <text evidence="3">The sequence shown here is derived from an EMBL/GenBank/DDBJ whole genome shotgun (WGS) entry which is preliminary data.</text>
</comment>
<evidence type="ECO:0008006" key="5">
    <source>
        <dbReference type="Google" id="ProtNLM"/>
    </source>
</evidence>
<keyword evidence="2" id="KW-0472">Membrane</keyword>
<dbReference type="Proteomes" id="UP001235343">
    <property type="component" value="Unassembled WGS sequence"/>
</dbReference>
<feature type="coiled-coil region" evidence="1">
    <location>
        <begin position="6"/>
        <end position="33"/>
    </location>
</feature>
<gene>
    <name evidence="3" type="ORF">QQS35_04655</name>
</gene>
<evidence type="ECO:0000256" key="2">
    <source>
        <dbReference type="SAM" id="Phobius"/>
    </source>
</evidence>
<sequence length="73" mass="8322">MEKDTERQILEELKNINRSLQGMNEKIDSIDDEGKTSSIIWDIIKSLLIGFLILGPGIAVAMGLFQLIHSWFF</sequence>
<protein>
    <recommendedName>
        <fullName evidence="5">Haemolysin XhlA</fullName>
    </recommendedName>
</protein>
<evidence type="ECO:0000313" key="3">
    <source>
        <dbReference type="EMBL" id="MDL4839747.1"/>
    </source>
</evidence>
<name>A0ABT7L1R2_9BACI</name>
<dbReference type="RefSeq" id="WP_285930699.1">
    <property type="nucleotide sequence ID" value="NZ_JASTZU010000018.1"/>
</dbReference>
<keyword evidence="2" id="KW-0812">Transmembrane</keyword>
<keyword evidence="4" id="KW-1185">Reference proteome</keyword>
<keyword evidence="1" id="KW-0175">Coiled coil</keyword>
<evidence type="ECO:0000313" key="4">
    <source>
        <dbReference type="Proteomes" id="UP001235343"/>
    </source>
</evidence>
<feature type="transmembrane region" description="Helical" evidence="2">
    <location>
        <begin position="47"/>
        <end position="68"/>
    </location>
</feature>
<dbReference type="EMBL" id="JASTZU010000018">
    <property type="protein sequence ID" value="MDL4839747.1"/>
    <property type="molecule type" value="Genomic_DNA"/>
</dbReference>
<reference evidence="3 4" key="1">
    <citation type="submission" date="2023-06" db="EMBL/GenBank/DDBJ databases">
        <title>Aquibacillus rhizosphaerae LR5S19.</title>
        <authorList>
            <person name="Sun J.-Q."/>
        </authorList>
    </citation>
    <scope>NUCLEOTIDE SEQUENCE [LARGE SCALE GENOMIC DNA]</scope>
    <source>
        <strain evidence="3 4">LR5S19</strain>
    </source>
</reference>